<sequence length="46" mass="5355">MRDTHPRALYERDLVVVRPDQHVAWRGDAPPADPLEVFDRVRGAHH</sequence>
<accession>A0ABW2VTI9</accession>
<proteinExistence type="predicted"/>
<gene>
    <name evidence="1" type="ORF">ACFQZP_37285</name>
</gene>
<dbReference type="RefSeq" id="WP_381301297.1">
    <property type="nucleotide sequence ID" value="NZ_JBHTEC010000001.1"/>
</dbReference>
<reference evidence="2" key="1">
    <citation type="journal article" date="2019" name="Int. J. Syst. Evol. Microbiol.">
        <title>The Global Catalogue of Microorganisms (GCM) 10K type strain sequencing project: providing services to taxonomists for standard genome sequencing and annotation.</title>
        <authorList>
            <consortium name="The Broad Institute Genomics Platform"/>
            <consortium name="The Broad Institute Genome Sequencing Center for Infectious Disease"/>
            <person name="Wu L."/>
            <person name="Ma J."/>
        </authorList>
    </citation>
    <scope>NUCLEOTIDE SEQUENCE [LARGE SCALE GENOMIC DNA]</scope>
    <source>
        <strain evidence="2">CGMCC 4.7198</strain>
    </source>
</reference>
<name>A0ABW2VTI9_9ACTN</name>
<dbReference type="EMBL" id="JBHTEC010000001">
    <property type="protein sequence ID" value="MFD0287237.1"/>
    <property type="molecule type" value="Genomic_DNA"/>
</dbReference>
<dbReference type="Proteomes" id="UP001596957">
    <property type="component" value="Unassembled WGS sequence"/>
</dbReference>
<protein>
    <submittedName>
        <fullName evidence="1">Uncharacterized protein</fullName>
    </submittedName>
</protein>
<organism evidence="1 2">
    <name type="scientific">Streptomyces lutosisoli</name>
    <dbReference type="NCBI Taxonomy" id="2665721"/>
    <lineage>
        <taxon>Bacteria</taxon>
        <taxon>Bacillati</taxon>
        <taxon>Actinomycetota</taxon>
        <taxon>Actinomycetes</taxon>
        <taxon>Kitasatosporales</taxon>
        <taxon>Streptomycetaceae</taxon>
        <taxon>Streptomyces</taxon>
    </lineage>
</organism>
<dbReference type="Pfam" id="PF21274">
    <property type="entry name" value="Rng_hyd_C"/>
    <property type="match status" value="1"/>
</dbReference>
<comment type="caution">
    <text evidence="1">The sequence shown here is derived from an EMBL/GenBank/DDBJ whole genome shotgun (WGS) entry which is preliminary data.</text>
</comment>
<evidence type="ECO:0000313" key="1">
    <source>
        <dbReference type="EMBL" id="MFD0287237.1"/>
    </source>
</evidence>
<dbReference type="Gene3D" id="3.40.30.120">
    <property type="match status" value="1"/>
</dbReference>
<keyword evidence="2" id="KW-1185">Reference proteome</keyword>
<evidence type="ECO:0000313" key="2">
    <source>
        <dbReference type="Proteomes" id="UP001596957"/>
    </source>
</evidence>